<dbReference type="Proteomes" id="UP000031972">
    <property type="component" value="Unassembled WGS sequence"/>
</dbReference>
<dbReference type="SMART" id="SM00635">
    <property type="entry name" value="BID_2"/>
    <property type="match status" value="3"/>
</dbReference>
<dbReference type="PATRIC" id="fig|220754.4.peg.2909"/>
<dbReference type="EMBL" id="JXRR01000017">
    <property type="protein sequence ID" value="KIL46221.1"/>
    <property type="molecule type" value="Genomic_DNA"/>
</dbReference>
<dbReference type="InterPro" id="IPR008964">
    <property type="entry name" value="Invasin/intimin_cell_adhesion"/>
</dbReference>
<name>A0A0C2VP47_9BACL</name>
<proteinExistence type="predicted"/>
<feature type="domain" description="BIG2" evidence="2">
    <location>
        <begin position="879"/>
        <end position="953"/>
    </location>
</feature>
<dbReference type="RefSeq" id="WP_052477126.1">
    <property type="nucleotide sequence ID" value="NZ_JXRR01000017.1"/>
</dbReference>
<feature type="signal peptide" evidence="1">
    <location>
        <begin position="1"/>
        <end position="20"/>
    </location>
</feature>
<evidence type="ECO:0000256" key="1">
    <source>
        <dbReference type="SAM" id="SignalP"/>
    </source>
</evidence>
<dbReference type="InterPro" id="IPR003343">
    <property type="entry name" value="Big_2"/>
</dbReference>
<organism evidence="3 4">
    <name type="scientific">Jeotgalibacillus campisalis</name>
    <dbReference type="NCBI Taxonomy" id="220754"/>
    <lineage>
        <taxon>Bacteria</taxon>
        <taxon>Bacillati</taxon>
        <taxon>Bacillota</taxon>
        <taxon>Bacilli</taxon>
        <taxon>Bacillales</taxon>
        <taxon>Caryophanaceae</taxon>
        <taxon>Jeotgalibacillus</taxon>
    </lineage>
</organism>
<evidence type="ECO:0000313" key="4">
    <source>
        <dbReference type="Proteomes" id="UP000031972"/>
    </source>
</evidence>
<dbReference type="InterPro" id="IPR013783">
    <property type="entry name" value="Ig-like_fold"/>
</dbReference>
<dbReference type="Pfam" id="PF02368">
    <property type="entry name" value="Big_2"/>
    <property type="match status" value="2"/>
</dbReference>
<dbReference type="Gene3D" id="2.60.40.10">
    <property type="entry name" value="Immunoglobulins"/>
    <property type="match status" value="1"/>
</dbReference>
<protein>
    <recommendedName>
        <fullName evidence="2">BIG2 domain-containing protein</fullName>
    </recommendedName>
</protein>
<dbReference type="AlphaFoldDB" id="A0A0C2VP47"/>
<dbReference type="SUPFAM" id="SSF49373">
    <property type="entry name" value="Invasin/intimin cell-adhesion fragments"/>
    <property type="match status" value="2"/>
</dbReference>
<keyword evidence="4" id="KW-1185">Reference proteome</keyword>
<feature type="domain" description="BIG2" evidence="2">
    <location>
        <begin position="964"/>
        <end position="1044"/>
    </location>
</feature>
<keyword evidence="1" id="KW-0732">Signal</keyword>
<evidence type="ECO:0000313" key="3">
    <source>
        <dbReference type="EMBL" id="KIL46221.1"/>
    </source>
</evidence>
<feature type="domain" description="BIG2" evidence="2">
    <location>
        <begin position="790"/>
        <end position="869"/>
    </location>
</feature>
<comment type="caution">
    <text evidence="3">The sequence shown here is derived from an EMBL/GenBank/DDBJ whole genome shotgun (WGS) entry which is preliminary data.</text>
</comment>
<sequence>MRKVLLFTVVFIIMFTSAFSVPHNPLQAESPLKRINVLEITPNGLTTLSSLTTESSFQFNGYDIQIATMAMKRFVALREELDGKYDMIIIGEGFYNPAGVNGRNHNTSSVMNDLTNLKADELIESFVNKGQPLFIHKDSVNNGAILQKRLGSLPQSSVIYYAKADWANLGRDFEQLMSSTYQQKPSFTLTSKPKSIQYNSHEAYKRGETVQFTMKIDAPSSAASRSMKLRLYIDRDFNDQFQSSEIVKEVNVSSQTPSLSYELPLGYSGVRTWKLELIEVKNNTVLKDYEVGQFLFEDEPIKINVLQVFKGSNSSLKNANNMKQSYLTQDKQYSISIDTTDFSVFNSGVGSSQNSRLYSHELINGKYDMVIFGFADTYNSSNLSQGAVNSLKKFIDSKQSILFTHDTIFNRNNVWVNNFKGTTGQMDPETNLGLNAPNQSKTTQKVNEGLVTTFPFDLPENVGIQTTHNQYYTLDLEDPNVIPWYNITGSGRDTNDSWNHYYTYSKGNITYSGTGHTSSNFPDSEQRLFVNTMYRAFSGSNHAPVITVLSPETNETIPSNQKIPLSFKVEDFDLTSTTNNVKVYVNNKLQYEEKASLNGKTFNLQLDHYLKDGGAAEIKITAEDQEGAESVHYLTLEILKNENLLEVARTFEPEKSLYEAVKDSIAVKYSIAPKEINRSSSAGEGDQILSDLSFREKFPPGIDVLEMPQGFRKSGTKESGITVEGNLRNIQYETKDKKTYTGKPVHFTLTIRAEQSSTYLLQQAVLTYKDFFLEEKEAEFNRLSLSAAHALKEVKLTPSIVLDKGLERNLRASGDFTISPSNAAIREVKWSSSDESIVSISQNGVIKAAGKGAAQVTVTVTDVFGNQMTKTSSVSVRVPIESISLDSMVLFAGETIDLPLTVNPADASGSVEITFENDRIASVNTATKKITGIKPGSTRVIARGVNENGTIIEAEALVTVKSREIEQLTVNPNEITINKYETFSDFELTVLPEYGDASTVTWTSADPSVAQVVSPGEIRGIKAGVTTILLQAPSGVTEEIKVTVHSPLTDAGFDQDFIVISKGDTYPLSGNLMLTPADASTVESIIYKDTISANPFITVKPDGSVFGKRIGEGSMVEVTVRDKAGNEYKDTILVHVREKESDPEENSETGDDRY</sequence>
<dbReference type="Gene3D" id="2.60.40.1080">
    <property type="match status" value="3"/>
</dbReference>
<feature type="chain" id="PRO_5038881641" description="BIG2 domain-containing protein" evidence="1">
    <location>
        <begin position="21"/>
        <end position="1154"/>
    </location>
</feature>
<evidence type="ECO:0000259" key="2">
    <source>
        <dbReference type="SMART" id="SM00635"/>
    </source>
</evidence>
<reference evidence="3 4" key="1">
    <citation type="submission" date="2015-01" db="EMBL/GenBank/DDBJ databases">
        <title>Jeotgalibacillus campisalis genome sequencing.</title>
        <authorList>
            <person name="Goh K.M."/>
            <person name="Chan K.-G."/>
            <person name="Yaakop A.S."/>
            <person name="Ee R."/>
            <person name="Gan H.M."/>
            <person name="Chan C.S."/>
        </authorList>
    </citation>
    <scope>NUCLEOTIDE SEQUENCE [LARGE SCALE GENOMIC DNA]</scope>
    <source>
        <strain evidence="3 4">SF-57</strain>
    </source>
</reference>
<gene>
    <name evidence="3" type="ORF">KR50_28960</name>
</gene>
<accession>A0A0C2VP47</accession>